<dbReference type="Gene3D" id="2.60.40.10">
    <property type="entry name" value="Immunoglobulins"/>
    <property type="match status" value="1"/>
</dbReference>
<evidence type="ECO:0000256" key="4">
    <source>
        <dbReference type="ARBA" id="ARBA00022832"/>
    </source>
</evidence>
<dbReference type="InterPro" id="IPR037256">
    <property type="entry name" value="ASC_dom_sf"/>
</dbReference>
<evidence type="ECO:0000256" key="2">
    <source>
        <dbReference type="ARBA" id="ARBA00022516"/>
    </source>
</evidence>
<dbReference type="GO" id="GO:0006631">
    <property type="term" value="P:fatty acid metabolic process"/>
    <property type="evidence" value="ECO:0007669"/>
    <property type="project" value="UniProtKB-KW"/>
</dbReference>
<dbReference type="SUPFAM" id="SSF160219">
    <property type="entry name" value="AMPKBI-like"/>
    <property type="match status" value="1"/>
</dbReference>
<protein>
    <recommendedName>
        <fullName evidence="8">Association with the SNF1 complex (ASC) domain-containing protein</fullName>
    </recommendedName>
</protein>
<comment type="function">
    <text evidence="6">Non-catalytic subunit of AMP-activated protein kinase (AMPK), an energy sensor protein kinase that plays a key role in regulating cellular energy metabolism. In response to reduction of intracellular ATP levels, AMPK activates energy-producing pathways and inhibits energy-consuming processes: inhibits protein, carbohydrate and lipid biosynthesis, as well as cell growth and proliferation. AMPK acts via direct phosphorylation of metabolic enzymes, and by longer-term effects via phosphorylation of transcription regulators. Also acts as a regulator of cellular polarity by remodeling the actin cytoskeleton; probably by indirectly activating myosin. Beta non-catalytic subunit acts as a scaffold on which the AMPK complex assembles, via its C-terminus that bridges alpha (PRKAA1 or PRKAA2) and gamma subunits (PRKAG1, PRKAG2 or PRKAG3).</text>
</comment>
<evidence type="ECO:0000259" key="8">
    <source>
        <dbReference type="SMART" id="SM01010"/>
    </source>
</evidence>
<dbReference type="InterPro" id="IPR013783">
    <property type="entry name" value="Ig-like_fold"/>
</dbReference>
<evidence type="ECO:0000256" key="3">
    <source>
        <dbReference type="ARBA" id="ARBA00022553"/>
    </source>
</evidence>
<feature type="compositionally biased region" description="Basic and acidic residues" evidence="7">
    <location>
        <begin position="137"/>
        <end position="148"/>
    </location>
</feature>
<keyword evidence="10" id="KW-1185">Reference proteome</keyword>
<comment type="similarity">
    <text evidence="1">Belongs to the 5'-AMP-activated protein kinase beta subunit family.</text>
</comment>
<dbReference type="SMART" id="SM01010">
    <property type="entry name" value="AMPKBI"/>
    <property type="match status" value="1"/>
</dbReference>
<evidence type="ECO:0000256" key="7">
    <source>
        <dbReference type="SAM" id="MobiDB-lite"/>
    </source>
</evidence>
<keyword evidence="5" id="KW-0443">Lipid metabolism</keyword>
<dbReference type="InterPro" id="IPR032640">
    <property type="entry name" value="AMPK1_CBM"/>
</dbReference>
<dbReference type="Gene3D" id="6.20.250.60">
    <property type="match status" value="1"/>
</dbReference>
<dbReference type="EMBL" id="JAROKS010000021">
    <property type="protein sequence ID" value="KAK1790809.1"/>
    <property type="molecule type" value="Genomic_DNA"/>
</dbReference>
<evidence type="ECO:0000256" key="1">
    <source>
        <dbReference type="ARBA" id="ARBA00010926"/>
    </source>
</evidence>
<evidence type="ECO:0000313" key="10">
    <source>
        <dbReference type="Proteomes" id="UP001239994"/>
    </source>
</evidence>
<dbReference type="GO" id="GO:0005634">
    <property type="term" value="C:nucleus"/>
    <property type="evidence" value="ECO:0007669"/>
    <property type="project" value="TreeGrafter"/>
</dbReference>
<evidence type="ECO:0000313" key="9">
    <source>
        <dbReference type="EMBL" id="KAK1790809.1"/>
    </source>
</evidence>
<dbReference type="GO" id="GO:0007165">
    <property type="term" value="P:signal transduction"/>
    <property type="evidence" value="ECO:0007669"/>
    <property type="project" value="TreeGrafter"/>
</dbReference>
<keyword evidence="4" id="KW-0276">Fatty acid metabolism</keyword>
<sequence>ISHLACGLPYPAFHSRNRWNVRLLCLEADWAPGNGHCSLNYRFLIELVFENLLQAIERDRVLDRRCFLDPMSERLYVETQLFVCKLGAMGNTSDRVSGDRHGAKAHRSDSGGSHKDHEPSKMVDSTDDPNIFNTHGPDSKASGEKDFPPDLDDLVKTGPQARPTVIRWGGGGKEVYISGSFNNWSTKIPLNKSHNDFVAILELPEGEHQYKFFVDGQWVHDPSEPVVTSQMGTINNLIQVKKSDFEVFDALQVDSLECSDSSDLSSSPPGPYGQEVYVFRPEERFKAPPILPPHLLQVILNKDTNISCDPALLPEPNHVMLNHLYALSIKDGVMVLSATHRYKKKYVTSLLYKPI</sequence>
<accession>A0AAD8Z3E7</accession>
<evidence type="ECO:0000256" key="5">
    <source>
        <dbReference type="ARBA" id="ARBA00023098"/>
    </source>
</evidence>
<reference evidence="9" key="1">
    <citation type="submission" date="2023-03" db="EMBL/GenBank/DDBJ databases">
        <title>Electrophorus voltai genome.</title>
        <authorList>
            <person name="Bian C."/>
        </authorList>
    </citation>
    <scope>NUCLEOTIDE SEQUENCE</scope>
    <source>
        <strain evidence="9">CB-2022</strain>
        <tissue evidence="9">Muscle</tissue>
    </source>
</reference>
<dbReference type="FunFam" id="2.60.40.10:FF:000139">
    <property type="entry name" value="Protein kinase AMP-activated non-catalytic subunit beta 1"/>
    <property type="match status" value="1"/>
</dbReference>
<comment type="caution">
    <text evidence="9">The sequence shown here is derived from an EMBL/GenBank/DDBJ whole genome shotgun (WGS) entry which is preliminary data.</text>
</comment>
<dbReference type="GO" id="GO:0005737">
    <property type="term" value="C:cytoplasm"/>
    <property type="evidence" value="ECO:0007669"/>
    <property type="project" value="TreeGrafter"/>
</dbReference>
<keyword evidence="2" id="KW-0444">Lipid biosynthesis</keyword>
<dbReference type="GO" id="GO:0019901">
    <property type="term" value="F:protein kinase binding"/>
    <property type="evidence" value="ECO:0007669"/>
    <property type="project" value="TreeGrafter"/>
</dbReference>
<dbReference type="PANTHER" id="PTHR10343:SF92">
    <property type="entry name" value="5'-AMP-ACTIVATED PROTEIN KINASE SUBUNIT BETA-2"/>
    <property type="match status" value="1"/>
</dbReference>
<feature type="non-terminal residue" evidence="9">
    <location>
        <position position="1"/>
    </location>
</feature>
<dbReference type="GO" id="GO:0007399">
    <property type="term" value="P:nervous system development"/>
    <property type="evidence" value="ECO:0007669"/>
    <property type="project" value="UniProtKB-ARBA"/>
</dbReference>
<dbReference type="Pfam" id="PF04739">
    <property type="entry name" value="AMPKBI"/>
    <property type="match status" value="1"/>
</dbReference>
<dbReference type="CDD" id="cd02859">
    <property type="entry name" value="E_set_AMPKbeta_like_N"/>
    <property type="match status" value="1"/>
</dbReference>
<proteinExistence type="inferred from homology"/>
<gene>
    <name evidence="9" type="ORF">P4O66_014665</name>
</gene>
<organism evidence="9 10">
    <name type="scientific">Electrophorus voltai</name>
    <dbReference type="NCBI Taxonomy" id="2609070"/>
    <lineage>
        <taxon>Eukaryota</taxon>
        <taxon>Metazoa</taxon>
        <taxon>Chordata</taxon>
        <taxon>Craniata</taxon>
        <taxon>Vertebrata</taxon>
        <taxon>Euteleostomi</taxon>
        <taxon>Actinopterygii</taxon>
        <taxon>Neopterygii</taxon>
        <taxon>Teleostei</taxon>
        <taxon>Ostariophysi</taxon>
        <taxon>Gymnotiformes</taxon>
        <taxon>Gymnotoidei</taxon>
        <taxon>Gymnotidae</taxon>
        <taxon>Electrophorus</taxon>
    </lineage>
</organism>
<dbReference type="AlphaFoldDB" id="A0AAD8Z3E7"/>
<evidence type="ECO:0000256" key="6">
    <source>
        <dbReference type="ARBA" id="ARBA00025180"/>
    </source>
</evidence>
<dbReference type="InterPro" id="IPR006828">
    <property type="entry name" value="ASC_dom"/>
</dbReference>
<dbReference type="PANTHER" id="PTHR10343">
    <property type="entry name" value="5'-AMP-ACTIVATED PROTEIN KINASE , BETA SUBUNIT"/>
    <property type="match status" value="1"/>
</dbReference>
<feature type="compositionally biased region" description="Basic and acidic residues" evidence="7">
    <location>
        <begin position="96"/>
        <end position="121"/>
    </location>
</feature>
<feature type="domain" description="Association with the SNF1 complex (ASC)" evidence="8">
    <location>
        <begin position="265"/>
        <end position="355"/>
    </location>
</feature>
<keyword evidence="3" id="KW-0597">Phosphoprotein</keyword>
<dbReference type="InterPro" id="IPR014756">
    <property type="entry name" value="Ig_E-set"/>
</dbReference>
<dbReference type="SUPFAM" id="SSF81296">
    <property type="entry name" value="E set domains"/>
    <property type="match status" value="1"/>
</dbReference>
<dbReference type="InterPro" id="IPR050827">
    <property type="entry name" value="CRP1_MDG1_kinase"/>
</dbReference>
<feature type="region of interest" description="Disordered" evidence="7">
    <location>
        <begin position="94"/>
        <end position="149"/>
    </location>
</feature>
<dbReference type="Pfam" id="PF16561">
    <property type="entry name" value="AMPK1_CBM"/>
    <property type="match status" value="1"/>
</dbReference>
<name>A0AAD8Z3E7_9TELE</name>
<dbReference type="Proteomes" id="UP001239994">
    <property type="component" value="Unassembled WGS sequence"/>
</dbReference>
<dbReference type="GO" id="GO:0031588">
    <property type="term" value="C:nucleotide-activated protein kinase complex"/>
    <property type="evidence" value="ECO:0007669"/>
    <property type="project" value="TreeGrafter"/>
</dbReference>